<evidence type="ECO:0000313" key="3">
    <source>
        <dbReference type="Proteomes" id="UP000799640"/>
    </source>
</evidence>
<feature type="compositionally biased region" description="Polar residues" evidence="1">
    <location>
        <begin position="196"/>
        <end position="208"/>
    </location>
</feature>
<name>A0A6G1HNB3_9PEZI</name>
<dbReference type="InterPro" id="IPR029196">
    <property type="entry name" value="HAPSTR1-like"/>
</dbReference>
<evidence type="ECO:0000313" key="2">
    <source>
        <dbReference type="EMBL" id="KAF2397553.1"/>
    </source>
</evidence>
<dbReference type="Proteomes" id="UP000799640">
    <property type="component" value="Unassembled WGS sequence"/>
</dbReference>
<proteinExistence type="predicted"/>
<feature type="region of interest" description="Disordered" evidence="1">
    <location>
        <begin position="1"/>
        <end position="24"/>
    </location>
</feature>
<evidence type="ECO:0000256" key="1">
    <source>
        <dbReference type="SAM" id="MobiDB-lite"/>
    </source>
</evidence>
<keyword evidence="3" id="KW-1185">Reference proteome</keyword>
<dbReference type="Pfam" id="PF15251">
    <property type="entry name" value="TAPR1-like"/>
    <property type="match status" value="1"/>
</dbReference>
<organism evidence="2 3">
    <name type="scientific">Trichodelitschia bisporula</name>
    <dbReference type="NCBI Taxonomy" id="703511"/>
    <lineage>
        <taxon>Eukaryota</taxon>
        <taxon>Fungi</taxon>
        <taxon>Dikarya</taxon>
        <taxon>Ascomycota</taxon>
        <taxon>Pezizomycotina</taxon>
        <taxon>Dothideomycetes</taxon>
        <taxon>Dothideomycetes incertae sedis</taxon>
        <taxon>Phaeotrichales</taxon>
        <taxon>Phaeotrichaceae</taxon>
        <taxon>Trichodelitschia</taxon>
    </lineage>
</organism>
<accession>A0A6G1HNB3</accession>
<sequence length="266" mass="28970">MDSMRSLNTSLPSASSPRSRVQPSEKLLQAFKEAALTVTNLYKTAASERTLTFEAGYQEALRDMLELLDKKTQDVQDGDGRAIRQWLTERYHGNLAATQSSSESEEEDDEENRARSSSPATHTKTAPTTSQPATRPEAIQVECAGPFKGDSDESCDTSTTAHPVHAVISVPQVDFSFRSSVQLPSPSDHDMDANGGHNTVQVNLMQRPTRSSTRHSARHSGRSSAAQGTLGTGAGMKRRGVWNDFFDISGMHGKDREGGGKRGRFT</sequence>
<reference evidence="2" key="1">
    <citation type="journal article" date="2020" name="Stud. Mycol.">
        <title>101 Dothideomycetes genomes: a test case for predicting lifestyles and emergence of pathogens.</title>
        <authorList>
            <person name="Haridas S."/>
            <person name="Albert R."/>
            <person name="Binder M."/>
            <person name="Bloem J."/>
            <person name="Labutti K."/>
            <person name="Salamov A."/>
            <person name="Andreopoulos B."/>
            <person name="Baker S."/>
            <person name="Barry K."/>
            <person name="Bills G."/>
            <person name="Bluhm B."/>
            <person name="Cannon C."/>
            <person name="Castanera R."/>
            <person name="Culley D."/>
            <person name="Daum C."/>
            <person name="Ezra D."/>
            <person name="Gonzalez J."/>
            <person name="Henrissat B."/>
            <person name="Kuo A."/>
            <person name="Liang C."/>
            <person name="Lipzen A."/>
            <person name="Lutzoni F."/>
            <person name="Magnuson J."/>
            <person name="Mondo S."/>
            <person name="Nolan M."/>
            <person name="Ohm R."/>
            <person name="Pangilinan J."/>
            <person name="Park H.-J."/>
            <person name="Ramirez L."/>
            <person name="Alfaro M."/>
            <person name="Sun H."/>
            <person name="Tritt A."/>
            <person name="Yoshinaga Y."/>
            <person name="Zwiers L.-H."/>
            <person name="Turgeon B."/>
            <person name="Goodwin S."/>
            <person name="Spatafora J."/>
            <person name="Crous P."/>
            <person name="Grigoriev I."/>
        </authorList>
    </citation>
    <scope>NUCLEOTIDE SEQUENCE</scope>
    <source>
        <strain evidence="2">CBS 262.69</strain>
    </source>
</reference>
<gene>
    <name evidence="2" type="ORF">EJ06DRAFT_533156</name>
</gene>
<feature type="compositionally biased region" description="Polar residues" evidence="1">
    <location>
        <begin position="119"/>
        <end position="133"/>
    </location>
</feature>
<feature type="region of interest" description="Disordered" evidence="1">
    <location>
        <begin position="186"/>
        <end position="236"/>
    </location>
</feature>
<dbReference type="PANTHER" id="PTHR38645">
    <property type="entry name" value="CHROMOSOME 9, WHOLE GENOME SHOTGUN SEQUENCE"/>
    <property type="match status" value="1"/>
</dbReference>
<feature type="region of interest" description="Disordered" evidence="1">
    <location>
        <begin position="247"/>
        <end position="266"/>
    </location>
</feature>
<feature type="compositionally biased region" description="Basic residues" evidence="1">
    <location>
        <begin position="212"/>
        <end position="221"/>
    </location>
</feature>
<protein>
    <submittedName>
        <fullName evidence="2">Uncharacterized protein</fullName>
    </submittedName>
</protein>
<dbReference type="EMBL" id="ML996703">
    <property type="protein sequence ID" value="KAF2397553.1"/>
    <property type="molecule type" value="Genomic_DNA"/>
</dbReference>
<feature type="compositionally biased region" description="Polar residues" evidence="1">
    <location>
        <begin position="1"/>
        <end position="22"/>
    </location>
</feature>
<dbReference type="OrthoDB" id="21418at2759"/>
<dbReference type="AlphaFoldDB" id="A0A6G1HNB3"/>
<feature type="region of interest" description="Disordered" evidence="1">
    <location>
        <begin position="94"/>
        <end position="137"/>
    </location>
</feature>
<dbReference type="PANTHER" id="PTHR38645:SF1">
    <property type="entry name" value="YALI0F12243P"/>
    <property type="match status" value="1"/>
</dbReference>